<evidence type="ECO:0000256" key="4">
    <source>
        <dbReference type="ARBA" id="ARBA00012835"/>
    </source>
</evidence>
<dbReference type="InterPro" id="IPR020058">
    <property type="entry name" value="Glu/Gln-tRNA-synth_Ib_cat-dom"/>
</dbReference>
<evidence type="ECO:0000256" key="8">
    <source>
        <dbReference type="ARBA" id="ARBA00022840"/>
    </source>
</evidence>
<sequence length="469" mass="52579">MIRTRFAPSPTGYLHIGGVRTALYSWLYAKRFGGEFTLRIEDTDLERSSEESVNAILEGMSWLGLDYDRGPIYQTHRFERYKEVIDSLFEKNLAYYCYASPEELDTMREAQKAAGEKPRYDGRYREFTGEPPAGIDPVIRFKNPLDGEVVIDDLVKGQVVVANKELDDLIIARSDGTPTYNLTVVVDDWDMGMTHVIRGDDHLNNTPRQINLYKAIGADVPKFAHIPMVLGEDGSRLSKRHGAVSVLQYKEQGFLPEALLNYLVRLGWSHGDQEIFSMDEMAEHFDLIAVNSSPSTFDHTKLTWVNEQHIKVACPEHLARYVASFMAERGSDLSQGPELVKVVHLLRDRAKTLIEMAEGATYFYQDFETFDANAAKKHLRPVAEEALRTLLGKLEALETWNAEAIHAEINATAEALEVGMGKVGMPLRVAITGGGQSPAIDATAELIGKSRCIQRINLALAFIEVRKQA</sequence>
<proteinExistence type="inferred from homology"/>
<evidence type="ECO:0000313" key="14">
    <source>
        <dbReference type="EMBL" id="VAW43899.1"/>
    </source>
</evidence>
<evidence type="ECO:0000256" key="7">
    <source>
        <dbReference type="ARBA" id="ARBA00022741"/>
    </source>
</evidence>
<dbReference type="Pfam" id="PF19269">
    <property type="entry name" value="Anticodon_2"/>
    <property type="match status" value="1"/>
</dbReference>
<dbReference type="InterPro" id="IPR045462">
    <property type="entry name" value="aa-tRNA-synth_I_cd-bd"/>
</dbReference>
<evidence type="ECO:0000256" key="5">
    <source>
        <dbReference type="ARBA" id="ARBA00022490"/>
    </source>
</evidence>
<dbReference type="PRINTS" id="PR00987">
    <property type="entry name" value="TRNASYNTHGLU"/>
</dbReference>
<feature type="domain" description="Aminoacyl-tRNA synthetase class I anticodon-binding" evidence="13">
    <location>
        <begin position="319"/>
        <end position="459"/>
    </location>
</feature>
<dbReference type="InterPro" id="IPR033910">
    <property type="entry name" value="GluRS_core"/>
</dbReference>
<organism evidence="14">
    <name type="scientific">hydrothermal vent metagenome</name>
    <dbReference type="NCBI Taxonomy" id="652676"/>
    <lineage>
        <taxon>unclassified sequences</taxon>
        <taxon>metagenomes</taxon>
        <taxon>ecological metagenomes</taxon>
    </lineage>
</organism>
<accession>A0A3B0W3L8</accession>
<comment type="similarity">
    <text evidence="2">Belongs to the class-I aminoacyl-tRNA synthetase family. Glutamate--tRNA ligase type 1 subfamily.</text>
</comment>
<dbReference type="EMBL" id="UOFB01000003">
    <property type="protein sequence ID" value="VAW43899.1"/>
    <property type="molecule type" value="Genomic_DNA"/>
</dbReference>
<keyword evidence="6 14" id="KW-0436">Ligase</keyword>
<comment type="subunit">
    <text evidence="3">Monomer.</text>
</comment>
<dbReference type="NCBIfam" id="TIGR00464">
    <property type="entry name" value="gltX_bact"/>
    <property type="match status" value="1"/>
</dbReference>
<keyword evidence="5" id="KW-0963">Cytoplasm</keyword>
<dbReference type="SUPFAM" id="SSF48163">
    <property type="entry name" value="An anticodon-binding domain of class I aminoacyl-tRNA synthetases"/>
    <property type="match status" value="1"/>
</dbReference>
<evidence type="ECO:0000256" key="9">
    <source>
        <dbReference type="ARBA" id="ARBA00022917"/>
    </source>
</evidence>
<dbReference type="InterPro" id="IPR020751">
    <property type="entry name" value="aa-tRNA-synth_I_codon-bd_sub2"/>
</dbReference>
<dbReference type="CDD" id="cd00808">
    <property type="entry name" value="GluRS_core"/>
    <property type="match status" value="1"/>
</dbReference>
<comment type="subcellular location">
    <subcellularLocation>
        <location evidence="1">Cytoplasm</location>
    </subcellularLocation>
</comment>
<dbReference type="Pfam" id="PF00749">
    <property type="entry name" value="tRNA-synt_1c"/>
    <property type="match status" value="1"/>
</dbReference>
<keyword evidence="8" id="KW-0067">ATP-binding</keyword>
<keyword evidence="10 14" id="KW-0030">Aminoacyl-tRNA synthetase</keyword>
<dbReference type="HAMAP" id="MF_00022">
    <property type="entry name" value="Glu_tRNA_synth_type1"/>
    <property type="match status" value="1"/>
</dbReference>
<dbReference type="GO" id="GO:0004818">
    <property type="term" value="F:glutamate-tRNA ligase activity"/>
    <property type="evidence" value="ECO:0007669"/>
    <property type="project" value="UniProtKB-EC"/>
</dbReference>
<feature type="domain" description="Glutamyl/glutaminyl-tRNA synthetase class Ib catalytic" evidence="12">
    <location>
        <begin position="2"/>
        <end position="304"/>
    </location>
</feature>
<evidence type="ECO:0000256" key="6">
    <source>
        <dbReference type="ARBA" id="ARBA00022598"/>
    </source>
</evidence>
<dbReference type="InterPro" id="IPR000924">
    <property type="entry name" value="Glu/Gln-tRNA-synth"/>
</dbReference>
<evidence type="ECO:0000256" key="11">
    <source>
        <dbReference type="ARBA" id="ARBA00030865"/>
    </source>
</evidence>
<gene>
    <name evidence="14" type="ORF">MNBD_GAMMA04-1831</name>
</gene>
<evidence type="ECO:0000259" key="12">
    <source>
        <dbReference type="Pfam" id="PF00749"/>
    </source>
</evidence>
<dbReference type="GO" id="GO:0005524">
    <property type="term" value="F:ATP binding"/>
    <property type="evidence" value="ECO:0007669"/>
    <property type="project" value="UniProtKB-KW"/>
</dbReference>
<dbReference type="Gene3D" id="3.40.50.620">
    <property type="entry name" value="HUPs"/>
    <property type="match status" value="1"/>
</dbReference>
<evidence type="ECO:0000256" key="3">
    <source>
        <dbReference type="ARBA" id="ARBA00011245"/>
    </source>
</evidence>
<evidence type="ECO:0000256" key="10">
    <source>
        <dbReference type="ARBA" id="ARBA00023146"/>
    </source>
</evidence>
<dbReference type="GO" id="GO:0006424">
    <property type="term" value="P:glutamyl-tRNA aminoacylation"/>
    <property type="evidence" value="ECO:0007669"/>
    <property type="project" value="InterPro"/>
</dbReference>
<dbReference type="PANTHER" id="PTHR43311:SF2">
    <property type="entry name" value="GLUTAMATE--TRNA LIGASE, MITOCHONDRIAL-RELATED"/>
    <property type="match status" value="1"/>
</dbReference>
<dbReference type="InterPro" id="IPR004527">
    <property type="entry name" value="Glu-tRNA-ligase_bac/mito"/>
</dbReference>
<dbReference type="GO" id="GO:0005829">
    <property type="term" value="C:cytosol"/>
    <property type="evidence" value="ECO:0007669"/>
    <property type="project" value="TreeGrafter"/>
</dbReference>
<dbReference type="GO" id="GO:0000049">
    <property type="term" value="F:tRNA binding"/>
    <property type="evidence" value="ECO:0007669"/>
    <property type="project" value="InterPro"/>
</dbReference>
<dbReference type="PROSITE" id="PS00178">
    <property type="entry name" value="AA_TRNA_LIGASE_I"/>
    <property type="match status" value="1"/>
</dbReference>
<dbReference type="GO" id="GO:0008270">
    <property type="term" value="F:zinc ion binding"/>
    <property type="evidence" value="ECO:0007669"/>
    <property type="project" value="InterPro"/>
</dbReference>
<reference evidence="14" key="1">
    <citation type="submission" date="2018-06" db="EMBL/GenBank/DDBJ databases">
        <authorList>
            <person name="Zhirakovskaya E."/>
        </authorList>
    </citation>
    <scope>NUCLEOTIDE SEQUENCE</scope>
</reference>
<dbReference type="SUPFAM" id="SSF52374">
    <property type="entry name" value="Nucleotidylyl transferase"/>
    <property type="match status" value="1"/>
</dbReference>
<evidence type="ECO:0000259" key="13">
    <source>
        <dbReference type="Pfam" id="PF19269"/>
    </source>
</evidence>
<dbReference type="EC" id="6.1.1.17" evidence="4"/>
<keyword evidence="9" id="KW-0648">Protein biosynthesis</keyword>
<dbReference type="PANTHER" id="PTHR43311">
    <property type="entry name" value="GLUTAMATE--TRNA LIGASE"/>
    <property type="match status" value="1"/>
</dbReference>
<dbReference type="InterPro" id="IPR008925">
    <property type="entry name" value="aa_tRNA-synth_I_cd-bd_sf"/>
</dbReference>
<evidence type="ECO:0000256" key="2">
    <source>
        <dbReference type="ARBA" id="ARBA00007894"/>
    </source>
</evidence>
<dbReference type="FunFam" id="3.40.50.620:FF:000007">
    <property type="entry name" value="Glutamate--tRNA ligase"/>
    <property type="match status" value="1"/>
</dbReference>
<evidence type="ECO:0000256" key="1">
    <source>
        <dbReference type="ARBA" id="ARBA00004496"/>
    </source>
</evidence>
<dbReference type="InterPro" id="IPR049940">
    <property type="entry name" value="GluQ/Sye"/>
</dbReference>
<dbReference type="AlphaFoldDB" id="A0A3B0W3L8"/>
<dbReference type="Gene3D" id="1.10.10.350">
    <property type="match status" value="1"/>
</dbReference>
<dbReference type="InterPro" id="IPR014729">
    <property type="entry name" value="Rossmann-like_a/b/a_fold"/>
</dbReference>
<protein>
    <recommendedName>
        <fullName evidence="4">glutamate--tRNA ligase</fullName>
        <ecNumber evidence="4">6.1.1.17</ecNumber>
    </recommendedName>
    <alternativeName>
        <fullName evidence="11">Glutamyl-tRNA synthetase</fullName>
    </alternativeName>
</protein>
<name>A0A3B0W3L8_9ZZZZ</name>
<keyword evidence="7" id="KW-0547">Nucleotide-binding</keyword>
<dbReference type="InterPro" id="IPR001412">
    <property type="entry name" value="aa-tRNA-synth_I_CS"/>
</dbReference>